<gene>
    <name evidence="1" type="ORF">Xentx_00673</name>
</gene>
<dbReference type="RefSeq" id="WP_074018864.1">
    <property type="nucleotide sequence ID" value="NZ_CAWMWP010000054.1"/>
</dbReference>
<dbReference type="InterPro" id="IPR000600">
    <property type="entry name" value="ROK"/>
</dbReference>
<protein>
    <submittedName>
        <fullName evidence="1">Transcriptional regulator</fullName>
    </submittedName>
</protein>
<comment type="caution">
    <text evidence="1">The sequence shown here is derived from an EMBL/GenBank/DDBJ whole genome shotgun (WGS) entry which is preliminary data.</text>
</comment>
<dbReference type="Proteomes" id="UP000186277">
    <property type="component" value="Unassembled WGS sequence"/>
</dbReference>
<sequence length="104" mass="11450">MSIEGNPLVTKIIYDVGERIGSIMAIMVNIFNPEKILIGSPLNSVKHILYPAIQRQIAQRSLPDYSKQVDIVATQFDNIGTLPAAALIKQALYNGELLLELMQG</sequence>
<name>A0A1Q5U7M4_9GAMM</name>
<proteinExistence type="predicted"/>
<accession>A0A1Q5U7M4</accession>
<keyword evidence="2" id="KW-1185">Reference proteome</keyword>
<dbReference type="InterPro" id="IPR043129">
    <property type="entry name" value="ATPase_NBD"/>
</dbReference>
<dbReference type="Pfam" id="PF00480">
    <property type="entry name" value="ROK"/>
    <property type="match status" value="1"/>
</dbReference>
<evidence type="ECO:0000313" key="2">
    <source>
        <dbReference type="Proteomes" id="UP000186277"/>
    </source>
</evidence>
<reference evidence="1 2" key="1">
    <citation type="submission" date="2016-09" db="EMBL/GenBank/DDBJ databases">
        <title>Xenorhabdus thuongxuanensis sp. nov. and Xenorhabdus eapokensis sp. nov., isolated from Steinernema species.</title>
        <authorList>
            <person name="Kaempfer P."/>
            <person name="Tobias N.J."/>
            <person name="Phan Ke L."/>
            <person name="Bode H.B."/>
            <person name="Glaeser S.P."/>
        </authorList>
    </citation>
    <scope>NUCLEOTIDE SEQUENCE [LARGE SCALE GENOMIC DNA]</scope>
    <source>
        <strain evidence="1 2">30TX1</strain>
    </source>
</reference>
<organism evidence="1 2">
    <name type="scientific">Xenorhabdus thuongxuanensis</name>
    <dbReference type="NCBI Taxonomy" id="1873484"/>
    <lineage>
        <taxon>Bacteria</taxon>
        <taxon>Pseudomonadati</taxon>
        <taxon>Pseudomonadota</taxon>
        <taxon>Gammaproteobacteria</taxon>
        <taxon>Enterobacterales</taxon>
        <taxon>Morganellaceae</taxon>
        <taxon>Xenorhabdus</taxon>
    </lineage>
</organism>
<dbReference type="Gene3D" id="3.30.420.40">
    <property type="match status" value="1"/>
</dbReference>
<dbReference type="OrthoDB" id="3189808at2"/>
<evidence type="ECO:0000313" key="1">
    <source>
        <dbReference type="EMBL" id="OKP08463.1"/>
    </source>
</evidence>
<dbReference type="SUPFAM" id="SSF53067">
    <property type="entry name" value="Actin-like ATPase domain"/>
    <property type="match status" value="1"/>
</dbReference>
<dbReference type="AlphaFoldDB" id="A0A1Q5U7M4"/>
<dbReference type="EMBL" id="MKGR01000003">
    <property type="protein sequence ID" value="OKP08463.1"/>
    <property type="molecule type" value="Genomic_DNA"/>
</dbReference>